<evidence type="ECO:0000313" key="2">
    <source>
        <dbReference type="EMBL" id="KIJ98040.1"/>
    </source>
</evidence>
<feature type="compositionally biased region" description="Acidic residues" evidence="1">
    <location>
        <begin position="611"/>
        <end position="621"/>
    </location>
</feature>
<dbReference type="OrthoDB" id="3218262at2759"/>
<feature type="region of interest" description="Disordered" evidence="1">
    <location>
        <begin position="59"/>
        <end position="81"/>
    </location>
</feature>
<name>A0A0C9WYY3_9AGAR</name>
<dbReference type="HOGENOM" id="CLU_478200_0_0_1"/>
<reference evidence="2 3" key="1">
    <citation type="submission" date="2014-04" db="EMBL/GenBank/DDBJ databases">
        <authorList>
            <consortium name="DOE Joint Genome Institute"/>
            <person name="Kuo A."/>
            <person name="Kohler A."/>
            <person name="Nagy L.G."/>
            <person name="Floudas D."/>
            <person name="Copeland A."/>
            <person name="Barry K.W."/>
            <person name="Cichocki N."/>
            <person name="Veneault-Fourrey C."/>
            <person name="LaButti K."/>
            <person name="Lindquist E.A."/>
            <person name="Lipzen A."/>
            <person name="Lundell T."/>
            <person name="Morin E."/>
            <person name="Murat C."/>
            <person name="Sun H."/>
            <person name="Tunlid A."/>
            <person name="Henrissat B."/>
            <person name="Grigoriev I.V."/>
            <person name="Hibbett D.S."/>
            <person name="Martin F."/>
            <person name="Nordberg H.P."/>
            <person name="Cantor M.N."/>
            <person name="Hua S.X."/>
        </authorList>
    </citation>
    <scope>NUCLEOTIDE SEQUENCE [LARGE SCALE GENOMIC DNA]</scope>
    <source>
        <strain evidence="2 3">LaAM-08-1</strain>
    </source>
</reference>
<dbReference type="STRING" id="1095629.A0A0C9WYY3"/>
<feature type="region of interest" description="Disordered" evidence="1">
    <location>
        <begin position="684"/>
        <end position="705"/>
    </location>
</feature>
<dbReference type="Proteomes" id="UP000054477">
    <property type="component" value="Unassembled WGS sequence"/>
</dbReference>
<feature type="compositionally biased region" description="Basic and acidic residues" evidence="1">
    <location>
        <begin position="357"/>
        <end position="367"/>
    </location>
</feature>
<evidence type="ECO:0000256" key="1">
    <source>
        <dbReference type="SAM" id="MobiDB-lite"/>
    </source>
</evidence>
<feature type="compositionally biased region" description="Polar residues" evidence="1">
    <location>
        <begin position="397"/>
        <end position="407"/>
    </location>
</feature>
<accession>A0A0C9WYY3</accession>
<evidence type="ECO:0000313" key="3">
    <source>
        <dbReference type="Proteomes" id="UP000054477"/>
    </source>
</evidence>
<proteinExistence type="predicted"/>
<feature type="compositionally biased region" description="Basic and acidic residues" evidence="1">
    <location>
        <begin position="684"/>
        <end position="693"/>
    </location>
</feature>
<keyword evidence="3" id="KW-1185">Reference proteome</keyword>
<feature type="compositionally biased region" description="Polar residues" evidence="1">
    <location>
        <begin position="326"/>
        <end position="356"/>
    </location>
</feature>
<feature type="compositionally biased region" description="Pro residues" evidence="1">
    <location>
        <begin position="371"/>
        <end position="385"/>
    </location>
</feature>
<reference evidence="3" key="2">
    <citation type="submission" date="2015-01" db="EMBL/GenBank/DDBJ databases">
        <title>Evolutionary Origins and Diversification of the Mycorrhizal Mutualists.</title>
        <authorList>
            <consortium name="DOE Joint Genome Institute"/>
            <consortium name="Mycorrhizal Genomics Consortium"/>
            <person name="Kohler A."/>
            <person name="Kuo A."/>
            <person name="Nagy L.G."/>
            <person name="Floudas D."/>
            <person name="Copeland A."/>
            <person name="Barry K.W."/>
            <person name="Cichocki N."/>
            <person name="Veneault-Fourrey C."/>
            <person name="LaButti K."/>
            <person name="Lindquist E.A."/>
            <person name="Lipzen A."/>
            <person name="Lundell T."/>
            <person name="Morin E."/>
            <person name="Murat C."/>
            <person name="Riley R."/>
            <person name="Ohm R."/>
            <person name="Sun H."/>
            <person name="Tunlid A."/>
            <person name="Henrissat B."/>
            <person name="Grigoriev I.V."/>
            <person name="Hibbett D.S."/>
            <person name="Martin F."/>
        </authorList>
    </citation>
    <scope>NUCLEOTIDE SEQUENCE [LARGE SCALE GENOMIC DNA]</scope>
    <source>
        <strain evidence="3">LaAM-08-1</strain>
    </source>
</reference>
<feature type="compositionally biased region" description="Basic residues" evidence="1">
    <location>
        <begin position="512"/>
        <end position="526"/>
    </location>
</feature>
<feature type="compositionally biased region" description="Polar residues" evidence="1">
    <location>
        <begin position="471"/>
        <end position="484"/>
    </location>
</feature>
<sequence length="705" mass="75963">MTSKPPSKAYRPTKTLFTPVLYGSSQAGPSSASKQPATSNYLTFLSCTHIALAHTVQEVPSSRCGSPVDGEEPPVDKESEARVEELRKRVVEAQEAADWNPTDGNWATLSQILHMSVTGGRYRWMGARADGELSEPGINAGTELEWVEWERRRAEEDRLKRKIENWKKTVDVDLVDPTPPDTIKSISMSRESLTRVENVQGAVQDKPVDVAPKEDLKAATVQAKLHDPLMARSGLGFSVVKRNTQTLTGKPKPTPRTRDSDNAAPRVGTLPKPEDHSAAQQQSLREDAGSSKLPSNSANAQHVQVLSHSKPVQPDDSEASIPPKNQPTRTVQSIANISETSFLPPSFPSSQMITSTPKRDQNPEQRRQKPAPIPSAPPATPPSTITPPTSSPLLNKAQGQPPTSQSVPVMPSTPIGPNGNQTHKRPVSPTSPIGRPAKKARTVPLLPSSDIPASNATPPESSSPMAPITPTPISSVKNHITPDSSPAAAAVGLTTPKRRPLPTLTELLASSRKAKKLGSPNRKPKSPMRVAAEQLKIKADVPNNASDFNHAQGHSQITTGRITLKAGRFPSPLDNPFMLDPYALSAHHDELEPDAIASPTKSLSSIAGSDSDPEDEDDEEGGTGGGFAFDPDDEFHPPFQSTQQGDNHGKQHKFGGWMGYNSQFDVDGQVSQVDKLLEKDVQVDYDGWLRDPSNEPPEVSLDGSP</sequence>
<feature type="compositionally biased region" description="Polar residues" evidence="1">
    <location>
        <begin position="451"/>
        <end position="464"/>
    </location>
</feature>
<dbReference type="AlphaFoldDB" id="A0A0C9WYY3"/>
<organism evidence="2 3">
    <name type="scientific">Laccaria amethystina LaAM-08-1</name>
    <dbReference type="NCBI Taxonomy" id="1095629"/>
    <lineage>
        <taxon>Eukaryota</taxon>
        <taxon>Fungi</taxon>
        <taxon>Dikarya</taxon>
        <taxon>Basidiomycota</taxon>
        <taxon>Agaricomycotina</taxon>
        <taxon>Agaricomycetes</taxon>
        <taxon>Agaricomycetidae</taxon>
        <taxon>Agaricales</taxon>
        <taxon>Agaricineae</taxon>
        <taxon>Hydnangiaceae</taxon>
        <taxon>Laccaria</taxon>
    </lineage>
</organism>
<feature type="compositionally biased region" description="Polar residues" evidence="1">
    <location>
        <begin position="292"/>
        <end position="307"/>
    </location>
</feature>
<dbReference type="EMBL" id="KN838678">
    <property type="protein sequence ID" value="KIJ98040.1"/>
    <property type="molecule type" value="Genomic_DNA"/>
</dbReference>
<feature type="region of interest" description="Disordered" evidence="1">
    <location>
        <begin position="590"/>
        <end position="658"/>
    </location>
</feature>
<gene>
    <name evidence="2" type="ORF">K443DRAFT_681089</name>
</gene>
<feature type="region of interest" description="Disordered" evidence="1">
    <location>
        <begin position="242"/>
        <end position="529"/>
    </location>
</feature>
<protein>
    <submittedName>
        <fullName evidence="2">Uncharacterized protein</fullName>
    </submittedName>
</protein>